<feature type="compositionally biased region" description="Low complexity" evidence="11">
    <location>
        <begin position="460"/>
        <end position="479"/>
    </location>
</feature>
<evidence type="ECO:0000256" key="5">
    <source>
        <dbReference type="ARBA" id="ARBA00022982"/>
    </source>
</evidence>
<dbReference type="AlphaFoldDB" id="A0AA38S5D6"/>
<feature type="transmembrane region" description="Helical" evidence="12">
    <location>
        <begin position="74"/>
        <end position="92"/>
    </location>
</feature>
<dbReference type="GO" id="GO:0006826">
    <property type="term" value="P:iron ion transport"/>
    <property type="evidence" value="ECO:0007669"/>
    <property type="project" value="TreeGrafter"/>
</dbReference>
<reference evidence="14" key="1">
    <citation type="submission" date="2022-07" db="EMBL/GenBank/DDBJ databases">
        <title>Fungi with potential for degradation of polypropylene.</title>
        <authorList>
            <person name="Gostincar C."/>
        </authorList>
    </citation>
    <scope>NUCLEOTIDE SEQUENCE</scope>
    <source>
        <strain evidence="14">EXF-13308</strain>
    </source>
</reference>
<feature type="region of interest" description="Disordered" evidence="11">
    <location>
        <begin position="439"/>
        <end position="549"/>
    </location>
</feature>
<feature type="transmembrane region" description="Helical" evidence="12">
    <location>
        <begin position="151"/>
        <end position="173"/>
    </location>
</feature>
<feature type="transmembrane region" description="Helical" evidence="12">
    <location>
        <begin position="112"/>
        <end position="130"/>
    </location>
</feature>
<evidence type="ECO:0000313" key="15">
    <source>
        <dbReference type="Proteomes" id="UP001174694"/>
    </source>
</evidence>
<protein>
    <submittedName>
        <fullName evidence="14">Ferric/cupric reductase transmembrane component 2</fullName>
    </submittedName>
</protein>
<dbReference type="InterPro" id="IPR013112">
    <property type="entry name" value="FAD-bd_8"/>
</dbReference>
<organism evidence="14 15">
    <name type="scientific">Pleurostoma richardsiae</name>
    <dbReference type="NCBI Taxonomy" id="41990"/>
    <lineage>
        <taxon>Eukaryota</taxon>
        <taxon>Fungi</taxon>
        <taxon>Dikarya</taxon>
        <taxon>Ascomycota</taxon>
        <taxon>Pezizomycotina</taxon>
        <taxon>Sordariomycetes</taxon>
        <taxon>Sordariomycetidae</taxon>
        <taxon>Calosphaeriales</taxon>
        <taxon>Pleurostomataceae</taxon>
        <taxon>Pleurostoma</taxon>
    </lineage>
</organism>
<evidence type="ECO:0000313" key="14">
    <source>
        <dbReference type="EMBL" id="KAJ9156570.1"/>
    </source>
</evidence>
<feature type="transmembrane region" description="Helical" evidence="12">
    <location>
        <begin position="185"/>
        <end position="205"/>
    </location>
</feature>
<comment type="caution">
    <text evidence="14">The sequence shown here is derived from an EMBL/GenBank/DDBJ whole genome shotgun (WGS) entry which is preliminary data.</text>
</comment>
<dbReference type="GO" id="GO:0015677">
    <property type="term" value="P:copper ion import"/>
    <property type="evidence" value="ECO:0007669"/>
    <property type="project" value="TreeGrafter"/>
</dbReference>
<dbReference type="SFLD" id="SFLDG01168">
    <property type="entry name" value="Ferric_reductase_subgroup_(FRE"/>
    <property type="match status" value="1"/>
</dbReference>
<dbReference type="Pfam" id="PF01794">
    <property type="entry name" value="Ferric_reduct"/>
    <property type="match status" value="1"/>
</dbReference>
<evidence type="ECO:0000256" key="10">
    <source>
        <dbReference type="ARBA" id="ARBA00023180"/>
    </source>
</evidence>
<dbReference type="GO" id="GO:0006879">
    <property type="term" value="P:intracellular iron ion homeostasis"/>
    <property type="evidence" value="ECO:0007669"/>
    <property type="project" value="TreeGrafter"/>
</dbReference>
<evidence type="ECO:0000256" key="6">
    <source>
        <dbReference type="ARBA" id="ARBA00022989"/>
    </source>
</evidence>
<dbReference type="InterPro" id="IPR013121">
    <property type="entry name" value="Fe_red_NAD-bd_6"/>
</dbReference>
<keyword evidence="6 12" id="KW-1133">Transmembrane helix</keyword>
<evidence type="ECO:0000256" key="12">
    <source>
        <dbReference type="SAM" id="Phobius"/>
    </source>
</evidence>
<dbReference type="Pfam" id="PF08030">
    <property type="entry name" value="NAD_binding_6"/>
    <property type="match status" value="1"/>
</dbReference>
<proteinExistence type="inferred from homology"/>
<keyword evidence="10" id="KW-0325">Glycoprotein</keyword>
<dbReference type="Pfam" id="PF08022">
    <property type="entry name" value="FAD_binding_8"/>
    <property type="match status" value="1"/>
</dbReference>
<evidence type="ECO:0000256" key="2">
    <source>
        <dbReference type="ARBA" id="ARBA00006278"/>
    </source>
</evidence>
<feature type="transmembrane region" description="Helical" evidence="12">
    <location>
        <begin position="237"/>
        <end position="256"/>
    </location>
</feature>
<comment type="subcellular location">
    <subcellularLocation>
        <location evidence="1">Membrane</location>
        <topology evidence="1">Multi-pass membrane protein</topology>
    </subcellularLocation>
</comment>
<dbReference type="Gene3D" id="3.40.50.80">
    <property type="entry name" value="Nucleotide-binding domain of ferredoxin-NADP reductase (FNR) module"/>
    <property type="match status" value="1"/>
</dbReference>
<dbReference type="GO" id="GO:0005886">
    <property type="term" value="C:plasma membrane"/>
    <property type="evidence" value="ECO:0007669"/>
    <property type="project" value="TreeGrafter"/>
</dbReference>
<comment type="similarity">
    <text evidence="2">Belongs to the ferric reductase (FRE) family.</text>
</comment>
<dbReference type="PROSITE" id="PS51384">
    <property type="entry name" value="FAD_FR"/>
    <property type="match status" value="1"/>
</dbReference>
<dbReference type="EMBL" id="JANBVO010000002">
    <property type="protein sequence ID" value="KAJ9156570.1"/>
    <property type="molecule type" value="Genomic_DNA"/>
</dbReference>
<keyword evidence="3" id="KW-0813">Transport</keyword>
<dbReference type="InterPro" id="IPR017927">
    <property type="entry name" value="FAD-bd_FR_type"/>
</dbReference>
<dbReference type="PANTHER" id="PTHR32361">
    <property type="entry name" value="FERRIC/CUPRIC REDUCTASE TRANSMEMBRANE COMPONENT"/>
    <property type="match status" value="1"/>
</dbReference>
<dbReference type="GO" id="GO:0000293">
    <property type="term" value="F:ferric-chelate reductase activity"/>
    <property type="evidence" value="ECO:0007669"/>
    <property type="project" value="UniProtKB-ARBA"/>
</dbReference>
<evidence type="ECO:0000256" key="7">
    <source>
        <dbReference type="ARBA" id="ARBA00023002"/>
    </source>
</evidence>
<keyword evidence="8" id="KW-0406">Ion transport</keyword>
<keyword evidence="4 12" id="KW-0812">Transmembrane</keyword>
<dbReference type="InterPro" id="IPR039261">
    <property type="entry name" value="FNR_nucleotide-bd"/>
</dbReference>
<accession>A0AA38S5D6</accession>
<dbReference type="SFLD" id="SFLDS00052">
    <property type="entry name" value="Ferric_Reductase_Domain"/>
    <property type="match status" value="1"/>
</dbReference>
<keyword evidence="5" id="KW-0249">Electron transport</keyword>
<dbReference type="InterPro" id="IPR013130">
    <property type="entry name" value="Fe3_Rdtase_TM_dom"/>
</dbReference>
<evidence type="ECO:0000256" key="8">
    <source>
        <dbReference type="ARBA" id="ARBA00023065"/>
    </source>
</evidence>
<evidence type="ECO:0000256" key="1">
    <source>
        <dbReference type="ARBA" id="ARBA00004141"/>
    </source>
</evidence>
<dbReference type="Proteomes" id="UP001174694">
    <property type="component" value="Unassembled WGS sequence"/>
</dbReference>
<evidence type="ECO:0000256" key="11">
    <source>
        <dbReference type="SAM" id="MobiDB-lite"/>
    </source>
</evidence>
<feature type="transmembrane region" description="Helical" evidence="12">
    <location>
        <begin position="18"/>
        <end position="40"/>
    </location>
</feature>
<keyword evidence="15" id="KW-1185">Reference proteome</keyword>
<keyword evidence="7" id="KW-0560">Oxidoreductase</keyword>
<feature type="transmembrane region" description="Helical" evidence="12">
    <location>
        <begin position="212"/>
        <end position="231"/>
    </location>
</feature>
<evidence type="ECO:0000256" key="4">
    <source>
        <dbReference type="ARBA" id="ARBA00022692"/>
    </source>
</evidence>
<evidence type="ECO:0000256" key="9">
    <source>
        <dbReference type="ARBA" id="ARBA00023136"/>
    </source>
</evidence>
<evidence type="ECO:0000256" key="3">
    <source>
        <dbReference type="ARBA" id="ARBA00022448"/>
    </source>
</evidence>
<feature type="compositionally biased region" description="Low complexity" evidence="11">
    <location>
        <begin position="487"/>
        <end position="502"/>
    </location>
</feature>
<evidence type="ECO:0000259" key="13">
    <source>
        <dbReference type="PROSITE" id="PS51384"/>
    </source>
</evidence>
<gene>
    <name evidence="14" type="ORF">NKR23_g894</name>
</gene>
<dbReference type="PANTHER" id="PTHR32361:SF9">
    <property type="entry name" value="FERRIC REDUCTASE TRANSMEMBRANE COMPONENT 3-RELATED"/>
    <property type="match status" value="1"/>
</dbReference>
<name>A0AA38S5D6_9PEZI</name>
<keyword evidence="9 12" id="KW-0472">Membrane</keyword>
<feature type="domain" description="FAD-binding FR-type" evidence="13">
    <location>
        <begin position="248"/>
        <end position="360"/>
    </location>
</feature>
<dbReference type="CDD" id="cd06186">
    <property type="entry name" value="NOX_Duox_like_FAD_NADP"/>
    <property type="match status" value="1"/>
</dbReference>
<dbReference type="InterPro" id="IPR051410">
    <property type="entry name" value="Ferric/Cupric_Reductase"/>
</dbReference>
<sequence length="609" mass="66136">MWAIFAKRLLVNKRHLRIYAGVICGVIAVFVFFHWTRLLFARKQRMSRSAALTAVATPFVFVSRGVRSILIRNLPGFTSVGHALLVATYVAINAALTFTDVDLTSPGSIANRFGWMLSANFAVVVFLALKNTPLAFLTAYSYERLNVLHQIAGYMAVLYLVLHAVTYTAFFGSEGKWHILREQEQIAGIVAGFGFLGVFVSAAIVRRFWYEAFYITHIMSFIVAVICAAFHKPNLKTSIVTIMIITAALWATDRAIRAARVACYAINNSATVYPLPHGGTRIVMAKKPLGAVPGKHCFLWIPRIRGLEMHPFTVVSTQPMEFIVNSYDGFTRDLHKYARRHPGATLRASMDGPYGTFPDPIEYDKVVLIAGGSGASFTFGVACNLLERMGAEAQKNITFIWVVKKHDSLTWFSDHLHTLRTHAHSPKVSVSLFVTRAPTSPAVDEQRRGAVTVHPGIPHVSSASSRSSSDAQSPVSPTSGDVEKALAEAGLPLPPRAAATPLRDLSNKSSNIDEKAVLETAEARGGAQPAAVGSSETLAPPRAGHPVTAGRPDAATLITEAVRDTPQGQRVLVAACGPDGLMRVVRDAAARCIRGDGPAVELHCEQFGW</sequence>
<dbReference type="SUPFAM" id="SSF52343">
    <property type="entry name" value="Ferredoxin reductase-like, C-terminal NADP-linked domain"/>
    <property type="match status" value="1"/>
</dbReference>